<dbReference type="Gene3D" id="3.40.50.720">
    <property type="entry name" value="NAD(P)-binding Rossmann-like Domain"/>
    <property type="match status" value="1"/>
</dbReference>
<comment type="caution">
    <text evidence="4">The sequence shown here is derived from an EMBL/GenBank/DDBJ whole genome shotgun (WGS) entry which is preliminary data.</text>
</comment>
<dbReference type="InterPro" id="IPR004104">
    <property type="entry name" value="Gfo/Idh/MocA-like_OxRdtase_C"/>
</dbReference>
<sequence>MIKAALLGAGSRGRFAYASYALRRPLEIQFVAVAEPDEERRRRFAAEHHIPENMQFASWEALLAQSQICDTLLICTQDRDHFHPTMKALEVGYHILLEKPMSPDPWEAIQMAEEAKRRQRIMTVCHISRYSTFFSAVKKLVDEGRIGRTMTVQWTENVGYWHQAHSFVRGNWRNSVESSPMLLQKCCHDMDMLQWLIGGHVKSVSSYGSLSYFKEENAPEGSTARCTDGCRVEHECDYSALKLYLTDKDTWPARVVSLTNSMEARLKALQHGPYGRCVYRCDNDVVDHQVVNLLFDNEVTVAFTMTAFTHDVSRSFKIMGTKGELRGHSEKNEIEIIYFNGRKETVRPAEVEGGHGGADTMIMQGFIRQVEDKQIEGMTSGMESARSHLIVFAAEESRNTGKTVVMDDYVSMLKQKGEAAASGELHNEV</sequence>
<reference evidence="4 5" key="1">
    <citation type="submission" date="2021-07" db="EMBL/GenBank/DDBJ databases">
        <title>Paenibacillus radiodurans sp. nov., isolated from the southeastern edge of Tengger Desert.</title>
        <authorList>
            <person name="Zhang G."/>
        </authorList>
    </citation>
    <scope>NUCLEOTIDE SEQUENCE [LARGE SCALE GENOMIC DNA]</scope>
    <source>
        <strain evidence="4 5">CCM 7311</strain>
    </source>
</reference>
<feature type="domain" description="Gfo/Idh/MocA-like oxidoreductase N-terminal" evidence="2">
    <location>
        <begin position="2"/>
        <end position="125"/>
    </location>
</feature>
<dbReference type="SUPFAM" id="SSF55347">
    <property type="entry name" value="Glyceraldehyde-3-phosphate dehydrogenase-like, C-terminal domain"/>
    <property type="match status" value="1"/>
</dbReference>
<dbReference type="SUPFAM" id="SSF51735">
    <property type="entry name" value="NAD(P)-binding Rossmann-fold domains"/>
    <property type="match status" value="1"/>
</dbReference>
<dbReference type="EMBL" id="JAHZIK010000394">
    <property type="protein sequence ID" value="MBW7455604.1"/>
    <property type="molecule type" value="Genomic_DNA"/>
</dbReference>
<gene>
    <name evidence="4" type="ORF">K0U00_16385</name>
</gene>
<evidence type="ECO:0000313" key="4">
    <source>
        <dbReference type="EMBL" id="MBW7455604.1"/>
    </source>
</evidence>
<dbReference type="Pfam" id="PF01408">
    <property type="entry name" value="GFO_IDH_MocA"/>
    <property type="match status" value="1"/>
</dbReference>
<evidence type="ECO:0000259" key="2">
    <source>
        <dbReference type="Pfam" id="PF01408"/>
    </source>
</evidence>
<dbReference type="Gene3D" id="3.30.360.10">
    <property type="entry name" value="Dihydrodipicolinate Reductase, domain 2"/>
    <property type="match status" value="1"/>
</dbReference>
<keyword evidence="5" id="KW-1185">Reference proteome</keyword>
<accession>A0ABS7C404</accession>
<dbReference type="InterPro" id="IPR036291">
    <property type="entry name" value="NAD(P)-bd_dom_sf"/>
</dbReference>
<proteinExistence type="inferred from homology"/>
<dbReference type="InterPro" id="IPR051450">
    <property type="entry name" value="Gfo/Idh/MocA_Oxidoreductases"/>
</dbReference>
<dbReference type="PANTHER" id="PTHR43377:SF2">
    <property type="entry name" value="BINDING ROSSMANN FOLD OXIDOREDUCTASE, PUTATIVE (AFU_ORTHOLOGUE AFUA_4G00560)-RELATED"/>
    <property type="match status" value="1"/>
</dbReference>
<dbReference type="InterPro" id="IPR000683">
    <property type="entry name" value="Gfo/Idh/MocA-like_OxRdtase_N"/>
</dbReference>
<comment type="similarity">
    <text evidence="1">Belongs to the Gfo/Idh/MocA family.</text>
</comment>
<protein>
    <submittedName>
        <fullName evidence="4">Gfo/Idh/MocA family oxidoreductase</fullName>
    </submittedName>
</protein>
<feature type="domain" description="Gfo/Idh/MocA-like oxidoreductase C-terminal" evidence="3">
    <location>
        <begin position="138"/>
        <end position="404"/>
    </location>
</feature>
<dbReference type="RefSeq" id="WP_210045866.1">
    <property type="nucleotide sequence ID" value="NZ_JBHLVU010000015.1"/>
</dbReference>
<evidence type="ECO:0000256" key="1">
    <source>
        <dbReference type="ARBA" id="ARBA00010928"/>
    </source>
</evidence>
<evidence type="ECO:0000313" key="5">
    <source>
        <dbReference type="Proteomes" id="UP001519887"/>
    </source>
</evidence>
<organism evidence="4 5">
    <name type="scientific">Paenibacillus sepulcri</name>
    <dbReference type="NCBI Taxonomy" id="359917"/>
    <lineage>
        <taxon>Bacteria</taxon>
        <taxon>Bacillati</taxon>
        <taxon>Bacillota</taxon>
        <taxon>Bacilli</taxon>
        <taxon>Bacillales</taxon>
        <taxon>Paenibacillaceae</taxon>
        <taxon>Paenibacillus</taxon>
    </lineage>
</organism>
<dbReference type="Proteomes" id="UP001519887">
    <property type="component" value="Unassembled WGS sequence"/>
</dbReference>
<evidence type="ECO:0000259" key="3">
    <source>
        <dbReference type="Pfam" id="PF02894"/>
    </source>
</evidence>
<dbReference type="PANTHER" id="PTHR43377">
    <property type="entry name" value="BILIVERDIN REDUCTASE A"/>
    <property type="match status" value="1"/>
</dbReference>
<name>A0ABS7C404_9BACL</name>
<dbReference type="Pfam" id="PF02894">
    <property type="entry name" value="GFO_IDH_MocA_C"/>
    <property type="match status" value="1"/>
</dbReference>